<dbReference type="STRING" id="1670800.BSQ44_04405"/>
<dbReference type="PANTHER" id="PTHR43776:SF7">
    <property type="entry name" value="D,D-DIPEPTIDE TRANSPORT ATP-BINDING PROTEIN DDPF-RELATED"/>
    <property type="match status" value="1"/>
</dbReference>
<evidence type="ECO:0000256" key="4">
    <source>
        <dbReference type="ARBA" id="ARBA00022840"/>
    </source>
</evidence>
<comment type="similarity">
    <text evidence="1">Belongs to the ABC transporter superfamily.</text>
</comment>
<dbReference type="PROSITE" id="PS00211">
    <property type="entry name" value="ABC_TRANSPORTER_1"/>
    <property type="match status" value="1"/>
</dbReference>
<dbReference type="PANTHER" id="PTHR43776">
    <property type="entry name" value="TRANSPORT ATP-BINDING PROTEIN"/>
    <property type="match status" value="1"/>
</dbReference>
<dbReference type="GO" id="GO:0016887">
    <property type="term" value="F:ATP hydrolysis activity"/>
    <property type="evidence" value="ECO:0007669"/>
    <property type="project" value="InterPro"/>
</dbReference>
<dbReference type="EMBL" id="CP018171">
    <property type="protein sequence ID" value="APH70712.1"/>
    <property type="molecule type" value="Genomic_DNA"/>
</dbReference>
<dbReference type="Proteomes" id="UP000182840">
    <property type="component" value="Chromosome"/>
</dbReference>
<accession>A0A1L3SN20</accession>
<evidence type="ECO:0000256" key="1">
    <source>
        <dbReference type="ARBA" id="ARBA00005417"/>
    </source>
</evidence>
<evidence type="ECO:0000259" key="5">
    <source>
        <dbReference type="PROSITE" id="PS50893"/>
    </source>
</evidence>
<feature type="domain" description="ABC transporter" evidence="5">
    <location>
        <begin position="5"/>
        <end position="245"/>
    </location>
</feature>
<keyword evidence="3" id="KW-0547">Nucleotide-binding</keyword>
<name>A0A1L3SN20_9HYPH</name>
<evidence type="ECO:0000256" key="3">
    <source>
        <dbReference type="ARBA" id="ARBA00022741"/>
    </source>
</evidence>
<protein>
    <submittedName>
        <fullName evidence="6">Peptide ABC transporter ATP-binding protein</fullName>
    </submittedName>
</protein>
<dbReference type="PROSITE" id="PS50893">
    <property type="entry name" value="ABC_TRANSPORTER_2"/>
    <property type="match status" value="1"/>
</dbReference>
<dbReference type="RefSeq" id="WP_072602121.1">
    <property type="nucleotide sequence ID" value="NZ_CP018171.1"/>
</dbReference>
<keyword evidence="7" id="KW-1185">Reference proteome</keyword>
<reference evidence="7" key="1">
    <citation type="submission" date="2016-11" db="EMBL/GenBank/DDBJ databases">
        <title>Mesorhizobium oceanicum sp. nov., isolated from deep seawater in South China Sea.</title>
        <authorList>
            <person name="Fu G.-Y."/>
        </authorList>
    </citation>
    <scope>NUCLEOTIDE SEQUENCE [LARGE SCALE GENOMIC DNA]</scope>
    <source>
        <strain evidence="7">B7</strain>
    </source>
</reference>
<keyword evidence="2" id="KW-0813">Transport</keyword>
<dbReference type="OrthoDB" id="7833162at2"/>
<dbReference type="GO" id="GO:0055085">
    <property type="term" value="P:transmembrane transport"/>
    <property type="evidence" value="ECO:0007669"/>
    <property type="project" value="UniProtKB-ARBA"/>
</dbReference>
<evidence type="ECO:0000313" key="7">
    <source>
        <dbReference type="Proteomes" id="UP000182840"/>
    </source>
</evidence>
<evidence type="ECO:0000313" key="6">
    <source>
        <dbReference type="EMBL" id="APH70712.1"/>
    </source>
</evidence>
<dbReference type="InterPro" id="IPR017871">
    <property type="entry name" value="ABC_transporter-like_CS"/>
</dbReference>
<dbReference type="InterPro" id="IPR050319">
    <property type="entry name" value="ABC_transp_ATP-bind"/>
</dbReference>
<proteinExistence type="inferred from homology"/>
<dbReference type="GO" id="GO:0005524">
    <property type="term" value="F:ATP binding"/>
    <property type="evidence" value="ECO:0007669"/>
    <property type="project" value="UniProtKB-KW"/>
</dbReference>
<keyword evidence="4 6" id="KW-0067">ATP-binding</keyword>
<dbReference type="SMART" id="SM00382">
    <property type="entry name" value="AAA"/>
    <property type="match status" value="1"/>
</dbReference>
<dbReference type="Pfam" id="PF00005">
    <property type="entry name" value="ABC_tran"/>
    <property type="match status" value="1"/>
</dbReference>
<dbReference type="CDD" id="cd03257">
    <property type="entry name" value="ABC_NikE_OppD_transporters"/>
    <property type="match status" value="1"/>
</dbReference>
<dbReference type="InterPro" id="IPR027417">
    <property type="entry name" value="P-loop_NTPase"/>
</dbReference>
<dbReference type="Gene3D" id="3.40.50.300">
    <property type="entry name" value="P-loop containing nucleotide triphosphate hydrolases"/>
    <property type="match status" value="1"/>
</dbReference>
<dbReference type="InterPro" id="IPR003593">
    <property type="entry name" value="AAA+_ATPase"/>
</dbReference>
<gene>
    <name evidence="6" type="ORF">BSQ44_04405</name>
</gene>
<dbReference type="KEGG" id="meso:BSQ44_04405"/>
<dbReference type="SUPFAM" id="SSF52540">
    <property type="entry name" value="P-loop containing nucleoside triphosphate hydrolases"/>
    <property type="match status" value="1"/>
</dbReference>
<dbReference type="AlphaFoldDB" id="A0A1L3SN20"/>
<dbReference type="InterPro" id="IPR003439">
    <property type="entry name" value="ABC_transporter-like_ATP-bd"/>
</dbReference>
<organism evidence="6 7">
    <name type="scientific">Aquibium oceanicum</name>
    <dbReference type="NCBI Taxonomy" id="1670800"/>
    <lineage>
        <taxon>Bacteria</taxon>
        <taxon>Pseudomonadati</taxon>
        <taxon>Pseudomonadota</taxon>
        <taxon>Alphaproteobacteria</taxon>
        <taxon>Hyphomicrobiales</taxon>
        <taxon>Phyllobacteriaceae</taxon>
        <taxon>Aquibium</taxon>
    </lineage>
</organism>
<sequence length="270" mass="29695">MTHFLSLRSVSKIFAQGGHEVRAVEDVSIDVEEGECLAIVGESGSGKSTIANMILGIYPPSIGTISYRGELLPARRTLAHRRAIQLVQQNPLSSLNPQRSVGASLRLPLDVHGLGERARRRDRVGQLLEEVGLPADYARRSPGSLSGGQRQRVAIARALACESELVVLDEPTSALDVLVQARVLKLLDGLRRKRGLTYVFITHDLSVVRNIADRVAVFERGRLVELNQTGKIFSDPDHDYTRRLIGAVPVVTAEEVRLRDRLMKKENASA</sequence>
<evidence type="ECO:0000256" key="2">
    <source>
        <dbReference type="ARBA" id="ARBA00022448"/>
    </source>
</evidence>